<reference evidence="2" key="1">
    <citation type="submission" date="2017-07" db="EMBL/GenBank/DDBJ databases">
        <title>Taro Niue Genome Assembly and Annotation.</title>
        <authorList>
            <person name="Atibalentja N."/>
            <person name="Keating K."/>
            <person name="Fields C.J."/>
        </authorList>
    </citation>
    <scope>NUCLEOTIDE SEQUENCE</scope>
    <source>
        <strain evidence="2">Niue_2</strain>
        <tissue evidence="2">Leaf</tissue>
    </source>
</reference>
<accession>A0A843TMN2</accession>
<dbReference type="SUPFAM" id="SSF57756">
    <property type="entry name" value="Retrovirus zinc finger-like domains"/>
    <property type="match status" value="1"/>
</dbReference>
<dbReference type="Gene3D" id="4.10.60.10">
    <property type="entry name" value="Zinc finger, CCHC-type"/>
    <property type="match status" value="1"/>
</dbReference>
<dbReference type="Proteomes" id="UP000652761">
    <property type="component" value="Unassembled WGS sequence"/>
</dbReference>
<comment type="caution">
    <text evidence="2">The sequence shown here is derived from an EMBL/GenBank/DDBJ whole genome shotgun (WGS) entry which is preliminary data.</text>
</comment>
<feature type="domain" description="CCHC-type" evidence="1">
    <location>
        <begin position="94"/>
        <end position="110"/>
    </location>
</feature>
<gene>
    <name evidence="2" type="ORF">Taro_002126</name>
</gene>
<sequence length="219" mass="24816">MVQRAQLVEDTMAKVEGMRGKDNSKPVFVKKGAPNIAPTFRNNNVNNNNKRPNVGRDVAGDKRVKVEGRQLAENCKFCDKPGHRAEECWKKLGACLKCGGRDHRIPNCPMLKDQPGTSFRTCWGLVEELLVAGELWINHKKLIFFPLFRLLRLVQTDLLDSTKGGRDSRAWYRTAQRRRDPMKVVCNPGCDFDVDPSTARVGDYEVQEEEQIEDGNASE</sequence>
<evidence type="ECO:0000313" key="2">
    <source>
        <dbReference type="EMBL" id="MQL69809.1"/>
    </source>
</evidence>
<dbReference type="InterPro" id="IPR036875">
    <property type="entry name" value="Znf_CCHC_sf"/>
</dbReference>
<feature type="domain" description="CCHC-type" evidence="1">
    <location>
        <begin position="74"/>
        <end position="90"/>
    </location>
</feature>
<evidence type="ECO:0000313" key="3">
    <source>
        <dbReference type="Proteomes" id="UP000652761"/>
    </source>
</evidence>
<dbReference type="SMART" id="SM00343">
    <property type="entry name" value="ZnF_C2HC"/>
    <property type="match status" value="2"/>
</dbReference>
<organism evidence="2 3">
    <name type="scientific">Colocasia esculenta</name>
    <name type="common">Wild taro</name>
    <name type="synonym">Arum esculentum</name>
    <dbReference type="NCBI Taxonomy" id="4460"/>
    <lineage>
        <taxon>Eukaryota</taxon>
        <taxon>Viridiplantae</taxon>
        <taxon>Streptophyta</taxon>
        <taxon>Embryophyta</taxon>
        <taxon>Tracheophyta</taxon>
        <taxon>Spermatophyta</taxon>
        <taxon>Magnoliopsida</taxon>
        <taxon>Liliopsida</taxon>
        <taxon>Araceae</taxon>
        <taxon>Aroideae</taxon>
        <taxon>Colocasieae</taxon>
        <taxon>Colocasia</taxon>
    </lineage>
</organism>
<dbReference type="GO" id="GO:0008270">
    <property type="term" value="F:zinc ion binding"/>
    <property type="evidence" value="ECO:0007669"/>
    <property type="project" value="InterPro"/>
</dbReference>
<proteinExistence type="predicted"/>
<dbReference type="InterPro" id="IPR001878">
    <property type="entry name" value="Znf_CCHC"/>
</dbReference>
<protein>
    <recommendedName>
        <fullName evidence="1">CCHC-type domain-containing protein</fullName>
    </recommendedName>
</protein>
<evidence type="ECO:0000259" key="1">
    <source>
        <dbReference type="SMART" id="SM00343"/>
    </source>
</evidence>
<dbReference type="GO" id="GO:0003676">
    <property type="term" value="F:nucleic acid binding"/>
    <property type="evidence" value="ECO:0007669"/>
    <property type="project" value="InterPro"/>
</dbReference>
<dbReference type="EMBL" id="NMUH01000048">
    <property type="protein sequence ID" value="MQL69809.1"/>
    <property type="molecule type" value="Genomic_DNA"/>
</dbReference>
<dbReference type="AlphaFoldDB" id="A0A843TMN2"/>
<keyword evidence="3" id="KW-1185">Reference proteome</keyword>
<name>A0A843TMN2_COLES</name>